<keyword evidence="2" id="KW-1185">Reference proteome</keyword>
<evidence type="ECO:0000313" key="1">
    <source>
        <dbReference type="EMBL" id="OMO68375.1"/>
    </source>
</evidence>
<comment type="caution">
    <text evidence="1">The sequence shown here is derived from an EMBL/GenBank/DDBJ whole genome shotgun (WGS) entry which is preliminary data.</text>
</comment>
<protein>
    <submittedName>
        <fullName evidence="1">Uncharacterized protein</fullName>
    </submittedName>
</protein>
<dbReference type="AlphaFoldDB" id="A0A1R3HDH4"/>
<organism evidence="1 2">
    <name type="scientific">Corchorus olitorius</name>
    <dbReference type="NCBI Taxonomy" id="93759"/>
    <lineage>
        <taxon>Eukaryota</taxon>
        <taxon>Viridiplantae</taxon>
        <taxon>Streptophyta</taxon>
        <taxon>Embryophyta</taxon>
        <taxon>Tracheophyta</taxon>
        <taxon>Spermatophyta</taxon>
        <taxon>Magnoliopsida</taxon>
        <taxon>eudicotyledons</taxon>
        <taxon>Gunneridae</taxon>
        <taxon>Pentapetalae</taxon>
        <taxon>rosids</taxon>
        <taxon>malvids</taxon>
        <taxon>Malvales</taxon>
        <taxon>Malvaceae</taxon>
        <taxon>Grewioideae</taxon>
        <taxon>Apeibeae</taxon>
        <taxon>Corchorus</taxon>
    </lineage>
</organism>
<evidence type="ECO:0000313" key="2">
    <source>
        <dbReference type="Proteomes" id="UP000187203"/>
    </source>
</evidence>
<sequence length="120" mass="13271">MAGDKEECVIGRGYRDMGSFEVYSAAGGSESRTSRRTSYPVPRTLLEAYADCNRLADQTPMGIHRVIFKARVNKRVQARERTVQLAQCHATKQALSNPDLPSIIVIIKLKGICSALYIAL</sequence>
<gene>
    <name evidence="1" type="ORF">COLO4_29742</name>
</gene>
<accession>A0A1R3HDH4</accession>
<reference evidence="2" key="1">
    <citation type="submission" date="2013-09" db="EMBL/GenBank/DDBJ databases">
        <title>Corchorus olitorius genome sequencing.</title>
        <authorList>
            <person name="Alam M."/>
            <person name="Haque M.S."/>
            <person name="Islam M.S."/>
            <person name="Emdad E.M."/>
            <person name="Islam M.M."/>
            <person name="Ahmed B."/>
            <person name="Halim A."/>
            <person name="Hossen Q.M.M."/>
            <person name="Hossain M.Z."/>
            <person name="Ahmed R."/>
            <person name="Khan M.M."/>
            <person name="Islam R."/>
            <person name="Rashid M.M."/>
            <person name="Khan S.A."/>
            <person name="Rahman M.S."/>
            <person name="Alam M."/>
            <person name="Yahiya A.S."/>
            <person name="Khan M.S."/>
            <person name="Azam M.S."/>
            <person name="Haque T."/>
            <person name="Lashkar M.Z.H."/>
            <person name="Akhand A.I."/>
            <person name="Morshed G."/>
            <person name="Roy S."/>
            <person name="Uddin K.S."/>
            <person name="Rabeya T."/>
            <person name="Hossain A.S."/>
            <person name="Chowdhury A."/>
            <person name="Snigdha A.R."/>
            <person name="Mortoza M.S."/>
            <person name="Matin S.A."/>
            <person name="Hoque S.M.E."/>
            <person name="Islam M.K."/>
            <person name="Roy D.K."/>
            <person name="Haider R."/>
            <person name="Moosa M.M."/>
            <person name="Elias S.M."/>
            <person name="Hasan A.M."/>
            <person name="Jahan S."/>
            <person name="Shafiuddin M."/>
            <person name="Mahmood N."/>
            <person name="Shommy N.S."/>
        </authorList>
    </citation>
    <scope>NUCLEOTIDE SEQUENCE [LARGE SCALE GENOMIC DNA]</scope>
    <source>
        <strain evidence="2">cv. O-4</strain>
    </source>
</reference>
<name>A0A1R3HDH4_9ROSI</name>
<proteinExistence type="predicted"/>
<dbReference type="EMBL" id="AWUE01020396">
    <property type="protein sequence ID" value="OMO68375.1"/>
    <property type="molecule type" value="Genomic_DNA"/>
</dbReference>
<dbReference type="Proteomes" id="UP000187203">
    <property type="component" value="Unassembled WGS sequence"/>
</dbReference>